<sequence length="191" mass="21906">MTKYPLECRHNHKRVIGSRTMSMYPLECQLIHKDVNASTKISTKVRSFSTVYIGTTLRDSQDTKSIRETTQSHDIVLLQGKETIRHILSDISRKGKDLSLSFSYCLLQPGLSTSSLGNDTGDCFWNDVFVFNAPSSFSRTPFAFRVHMCAFFLTDESLMNARAERNANLFRRWVRFQDASVKGREHRSVLN</sequence>
<accession>A0ABD0JGP1</accession>
<gene>
    <name evidence="1" type="ORF">BaRGS_00034692</name>
</gene>
<evidence type="ECO:0000313" key="2">
    <source>
        <dbReference type="Proteomes" id="UP001519460"/>
    </source>
</evidence>
<evidence type="ECO:0000313" key="1">
    <source>
        <dbReference type="EMBL" id="KAK7474086.1"/>
    </source>
</evidence>
<keyword evidence="2" id="KW-1185">Reference proteome</keyword>
<organism evidence="1 2">
    <name type="scientific">Batillaria attramentaria</name>
    <dbReference type="NCBI Taxonomy" id="370345"/>
    <lineage>
        <taxon>Eukaryota</taxon>
        <taxon>Metazoa</taxon>
        <taxon>Spiralia</taxon>
        <taxon>Lophotrochozoa</taxon>
        <taxon>Mollusca</taxon>
        <taxon>Gastropoda</taxon>
        <taxon>Caenogastropoda</taxon>
        <taxon>Sorbeoconcha</taxon>
        <taxon>Cerithioidea</taxon>
        <taxon>Batillariidae</taxon>
        <taxon>Batillaria</taxon>
    </lineage>
</organism>
<proteinExistence type="predicted"/>
<dbReference type="AlphaFoldDB" id="A0ABD0JGP1"/>
<dbReference type="EMBL" id="JACVVK020000448">
    <property type="protein sequence ID" value="KAK7474086.1"/>
    <property type="molecule type" value="Genomic_DNA"/>
</dbReference>
<reference evidence="1 2" key="1">
    <citation type="journal article" date="2023" name="Sci. Data">
        <title>Genome assembly of the Korean intertidal mud-creeper Batillaria attramentaria.</title>
        <authorList>
            <person name="Patra A.K."/>
            <person name="Ho P.T."/>
            <person name="Jun S."/>
            <person name="Lee S.J."/>
            <person name="Kim Y."/>
            <person name="Won Y.J."/>
        </authorList>
    </citation>
    <scope>NUCLEOTIDE SEQUENCE [LARGE SCALE GENOMIC DNA]</scope>
    <source>
        <strain evidence="1">Wonlab-2016</strain>
    </source>
</reference>
<name>A0ABD0JGP1_9CAEN</name>
<dbReference type="Proteomes" id="UP001519460">
    <property type="component" value="Unassembled WGS sequence"/>
</dbReference>
<comment type="caution">
    <text evidence="1">The sequence shown here is derived from an EMBL/GenBank/DDBJ whole genome shotgun (WGS) entry which is preliminary data.</text>
</comment>
<protein>
    <submittedName>
        <fullName evidence="1">Uncharacterized protein</fullName>
    </submittedName>
</protein>